<proteinExistence type="predicted"/>
<dbReference type="OrthoDB" id="4750219at2"/>
<dbReference type="SUPFAM" id="SSF88723">
    <property type="entry name" value="PIN domain-like"/>
    <property type="match status" value="1"/>
</dbReference>
<dbReference type="AlphaFoldDB" id="A0A3N0DJA9"/>
<comment type="caution">
    <text evidence="1">The sequence shown here is derived from an EMBL/GenBank/DDBJ whole genome shotgun (WGS) entry which is preliminary data.</text>
</comment>
<evidence type="ECO:0000313" key="1">
    <source>
        <dbReference type="EMBL" id="RNL75491.1"/>
    </source>
</evidence>
<protein>
    <submittedName>
        <fullName evidence="1">PIN domain-containing protein</fullName>
    </submittedName>
</protein>
<keyword evidence="2" id="KW-1185">Reference proteome</keyword>
<dbReference type="InterPro" id="IPR029060">
    <property type="entry name" value="PIN-like_dom_sf"/>
</dbReference>
<dbReference type="Proteomes" id="UP000277094">
    <property type="component" value="Unassembled WGS sequence"/>
</dbReference>
<sequence>MTQPLCYARYTAASSDTGLVSSLLLETEPRRFAVRHQLNQQSVTTVLDGISLAELPQSLFLEAGLFAEPNLRTLDALHLASAIRLEVDELVTFDVRRAQAARELGLHVTVPAAD</sequence>
<organism evidence="1 2">
    <name type="scientific">Nocardioides marmorisolisilvae</name>
    <dbReference type="NCBI Taxonomy" id="1542737"/>
    <lineage>
        <taxon>Bacteria</taxon>
        <taxon>Bacillati</taxon>
        <taxon>Actinomycetota</taxon>
        <taxon>Actinomycetes</taxon>
        <taxon>Propionibacteriales</taxon>
        <taxon>Nocardioidaceae</taxon>
        <taxon>Nocardioides</taxon>
    </lineage>
</organism>
<evidence type="ECO:0000313" key="2">
    <source>
        <dbReference type="Proteomes" id="UP000277094"/>
    </source>
</evidence>
<dbReference type="RefSeq" id="WP_123235679.1">
    <property type="nucleotide sequence ID" value="NZ_RJSG01000006.1"/>
</dbReference>
<accession>A0A3N0DJA9</accession>
<dbReference type="Gene3D" id="3.40.50.1010">
    <property type="entry name" value="5'-nuclease"/>
    <property type="match status" value="1"/>
</dbReference>
<name>A0A3N0DJA9_9ACTN</name>
<gene>
    <name evidence="1" type="ORF">EFL95_18980</name>
</gene>
<reference evidence="1 2" key="1">
    <citation type="submission" date="2018-11" db="EMBL/GenBank/DDBJ databases">
        <authorList>
            <person name="Li F."/>
        </authorList>
    </citation>
    <scope>NUCLEOTIDE SEQUENCE [LARGE SCALE GENOMIC DNA]</scope>
    <source>
        <strain evidence="1 2">KIS18-7</strain>
    </source>
</reference>
<dbReference type="EMBL" id="RJSG01000006">
    <property type="protein sequence ID" value="RNL75491.1"/>
    <property type="molecule type" value="Genomic_DNA"/>
</dbReference>